<keyword evidence="3" id="KW-1185">Reference proteome</keyword>
<dbReference type="EMBL" id="QJNS01000698">
    <property type="protein sequence ID" value="RYO75704.1"/>
    <property type="molecule type" value="Genomic_DNA"/>
</dbReference>
<feature type="domain" description="VOC" evidence="1">
    <location>
        <begin position="13"/>
        <end position="146"/>
    </location>
</feature>
<dbReference type="InterPro" id="IPR004360">
    <property type="entry name" value="Glyas_Fos-R_dOase_dom"/>
</dbReference>
<dbReference type="PANTHER" id="PTHR36503">
    <property type="entry name" value="BLR2520 PROTEIN"/>
    <property type="match status" value="1"/>
</dbReference>
<evidence type="ECO:0000313" key="3">
    <source>
        <dbReference type="Proteomes" id="UP000294003"/>
    </source>
</evidence>
<proteinExistence type="predicted"/>
<accession>A0ABY0GS59</accession>
<dbReference type="Pfam" id="PF00903">
    <property type="entry name" value="Glyoxalase"/>
    <property type="match status" value="1"/>
</dbReference>
<name>A0ABY0GS59_9PEZI</name>
<organism evidence="2 3">
    <name type="scientific">Monosporascus cannonballus</name>
    <dbReference type="NCBI Taxonomy" id="155416"/>
    <lineage>
        <taxon>Eukaryota</taxon>
        <taxon>Fungi</taxon>
        <taxon>Dikarya</taxon>
        <taxon>Ascomycota</taxon>
        <taxon>Pezizomycotina</taxon>
        <taxon>Sordariomycetes</taxon>
        <taxon>Xylariomycetidae</taxon>
        <taxon>Xylariales</taxon>
        <taxon>Xylariales incertae sedis</taxon>
        <taxon>Monosporascus</taxon>
    </lineage>
</organism>
<dbReference type="InterPro" id="IPR029068">
    <property type="entry name" value="Glyas_Bleomycin-R_OHBP_Dase"/>
</dbReference>
<dbReference type="PANTHER" id="PTHR36503:SF2">
    <property type="entry name" value="BLR2408 PROTEIN"/>
    <property type="match status" value="1"/>
</dbReference>
<protein>
    <recommendedName>
        <fullName evidence="1">VOC domain-containing protein</fullName>
    </recommendedName>
</protein>
<evidence type="ECO:0000259" key="1">
    <source>
        <dbReference type="PROSITE" id="PS51819"/>
    </source>
</evidence>
<dbReference type="Proteomes" id="UP000294003">
    <property type="component" value="Unassembled WGS sequence"/>
</dbReference>
<dbReference type="PROSITE" id="PS51819">
    <property type="entry name" value="VOC"/>
    <property type="match status" value="1"/>
</dbReference>
<dbReference type="InterPro" id="IPR037523">
    <property type="entry name" value="VOC_core"/>
</dbReference>
<dbReference type="Gene3D" id="3.10.180.10">
    <property type="entry name" value="2,3-Dihydroxybiphenyl 1,2-Dioxygenase, domain 1"/>
    <property type="match status" value="1"/>
</dbReference>
<dbReference type="SUPFAM" id="SSF54593">
    <property type="entry name" value="Glyoxalase/Bleomycin resistance protein/Dihydroxybiphenyl dioxygenase"/>
    <property type="match status" value="1"/>
</dbReference>
<sequence>MSSEPQTQTSGEHPGFYLNLATADPVAAAAFFTAVGFTPFAWNDDQTKSFRLPSPNEQICLMIHGPGRMKEFMRPDTAIVDAKKATEALFSIAVKTREEVDEWLARVTKAGGTLDPYKIKGYGEDMGMYTRSFADLDGHIWEVLAMINGGPSCGGASSGGA</sequence>
<evidence type="ECO:0000313" key="2">
    <source>
        <dbReference type="EMBL" id="RYO75704.1"/>
    </source>
</evidence>
<gene>
    <name evidence="2" type="ORF">DL762_009894</name>
</gene>
<comment type="caution">
    <text evidence="2">The sequence shown here is derived from an EMBL/GenBank/DDBJ whole genome shotgun (WGS) entry which is preliminary data.</text>
</comment>
<reference evidence="2 3" key="1">
    <citation type="submission" date="2018-06" db="EMBL/GenBank/DDBJ databases">
        <title>Complete Genomes of Monosporascus.</title>
        <authorList>
            <person name="Robinson A.J."/>
            <person name="Natvig D.O."/>
        </authorList>
    </citation>
    <scope>NUCLEOTIDE SEQUENCE [LARGE SCALE GENOMIC DNA]</scope>
    <source>
        <strain evidence="2 3">CBS 609.92</strain>
    </source>
</reference>